<keyword evidence="3" id="KW-1185">Reference proteome</keyword>
<accession>A0ABS7QE87</accession>
<evidence type="ECO:0000313" key="3">
    <source>
        <dbReference type="Proteomes" id="UP000778578"/>
    </source>
</evidence>
<proteinExistence type="predicted"/>
<dbReference type="Pfam" id="PF11387">
    <property type="entry name" value="DUF2795"/>
    <property type="match status" value="1"/>
</dbReference>
<protein>
    <submittedName>
        <fullName evidence="2">DUF2795 domain-containing protein</fullName>
    </submittedName>
</protein>
<evidence type="ECO:0000256" key="1">
    <source>
        <dbReference type="SAM" id="MobiDB-lite"/>
    </source>
</evidence>
<dbReference type="EMBL" id="JAINZZ010000049">
    <property type="protein sequence ID" value="MBY8881486.1"/>
    <property type="molecule type" value="Genomic_DNA"/>
</dbReference>
<reference evidence="2 3" key="1">
    <citation type="submission" date="2021-08" db="EMBL/GenBank/DDBJ databases">
        <title>WGS of actinomycetes from Thailand.</title>
        <authorList>
            <person name="Thawai C."/>
        </authorList>
    </citation>
    <scope>NUCLEOTIDE SEQUENCE [LARGE SCALE GENOMIC DNA]</scope>
    <source>
        <strain evidence="2 3">PLK6-54</strain>
    </source>
</reference>
<sequence length="105" mass="10889">MTHPGVPDVLEAIKDVTFPAGKDDLVDAAAAAGASGDVVAALRALPPESYGNRSDVAHSVRLDAASDLGLSEGQRAAQARVGGKHGLAQQLREVPKPPIEEEEER</sequence>
<dbReference type="RefSeq" id="WP_222967423.1">
    <property type="nucleotide sequence ID" value="NZ_JAINZZ010000049.1"/>
</dbReference>
<dbReference type="Proteomes" id="UP000778578">
    <property type="component" value="Unassembled WGS sequence"/>
</dbReference>
<comment type="caution">
    <text evidence="2">The sequence shown here is derived from an EMBL/GenBank/DDBJ whole genome shotgun (WGS) entry which is preliminary data.</text>
</comment>
<evidence type="ECO:0000313" key="2">
    <source>
        <dbReference type="EMBL" id="MBY8881486.1"/>
    </source>
</evidence>
<dbReference type="InterPro" id="IPR021527">
    <property type="entry name" value="DUF2795"/>
</dbReference>
<gene>
    <name evidence="2" type="ORF">K7862_28165</name>
</gene>
<feature type="region of interest" description="Disordered" evidence="1">
    <location>
        <begin position="73"/>
        <end position="105"/>
    </location>
</feature>
<name>A0ABS7QE87_9ACTN</name>
<organism evidence="2 3">
    <name type="scientific">Actinacidiphila acidipaludis</name>
    <dbReference type="NCBI Taxonomy" id="2873382"/>
    <lineage>
        <taxon>Bacteria</taxon>
        <taxon>Bacillati</taxon>
        <taxon>Actinomycetota</taxon>
        <taxon>Actinomycetes</taxon>
        <taxon>Kitasatosporales</taxon>
        <taxon>Streptomycetaceae</taxon>
        <taxon>Actinacidiphila</taxon>
    </lineage>
</organism>